<evidence type="ECO:0000313" key="1">
    <source>
        <dbReference type="EMBL" id="CAZ79994.1"/>
    </source>
</evidence>
<reference evidence="1 2" key="1">
    <citation type="journal article" date="2010" name="Nature">
        <title>Perigord black truffle genome uncovers evolutionary origins and mechanisms of symbiosis.</title>
        <authorList>
            <person name="Martin F."/>
            <person name="Kohler A."/>
            <person name="Murat C."/>
            <person name="Balestrini R."/>
            <person name="Coutinho P.M."/>
            <person name="Jaillon O."/>
            <person name="Montanini B."/>
            <person name="Morin E."/>
            <person name="Noel B."/>
            <person name="Percudani R."/>
            <person name="Porcel B."/>
            <person name="Rubini A."/>
            <person name="Amicucci A."/>
            <person name="Amselem J."/>
            <person name="Anthouard V."/>
            <person name="Arcioni S."/>
            <person name="Artiguenave F."/>
            <person name="Aury J.M."/>
            <person name="Ballario P."/>
            <person name="Bolchi A."/>
            <person name="Brenna A."/>
            <person name="Brun A."/>
            <person name="Buee M."/>
            <person name="Cantarel B."/>
            <person name="Chevalier G."/>
            <person name="Couloux A."/>
            <person name="Da Silva C."/>
            <person name="Denoeud F."/>
            <person name="Duplessis S."/>
            <person name="Ghignone S."/>
            <person name="Hilselberger B."/>
            <person name="Iotti M."/>
            <person name="Marcais B."/>
            <person name="Mello A."/>
            <person name="Miranda M."/>
            <person name="Pacioni G."/>
            <person name="Quesneville H."/>
            <person name="Riccioni C."/>
            <person name="Ruotolo R."/>
            <person name="Splivallo R."/>
            <person name="Stocchi V."/>
            <person name="Tisserant E."/>
            <person name="Viscomi A.R."/>
            <person name="Zambonelli A."/>
            <person name="Zampieri E."/>
            <person name="Henrissat B."/>
            <person name="Lebrun M.H."/>
            <person name="Paolocci F."/>
            <person name="Bonfante P."/>
            <person name="Ottonello S."/>
            <person name="Wincker P."/>
        </authorList>
    </citation>
    <scope>NUCLEOTIDE SEQUENCE [LARGE SCALE GENOMIC DNA]</scope>
    <source>
        <strain evidence="1 2">Mel28</strain>
    </source>
</reference>
<dbReference type="RefSeq" id="XP_002835837.1">
    <property type="nucleotide sequence ID" value="XM_002835791.1"/>
</dbReference>
<dbReference type="InParanoid" id="D5G651"/>
<dbReference type="AlphaFoldDB" id="D5G651"/>
<accession>D5G651</accession>
<dbReference type="HOGENOM" id="CLU_2529106_0_0_1"/>
<dbReference type="GeneID" id="9187673"/>
<protein>
    <submittedName>
        <fullName evidence="1">(Perigord truffle) hypothetical protein</fullName>
    </submittedName>
</protein>
<organism evidence="1 2">
    <name type="scientific">Tuber melanosporum (strain Mel28)</name>
    <name type="common">Perigord black truffle</name>
    <dbReference type="NCBI Taxonomy" id="656061"/>
    <lineage>
        <taxon>Eukaryota</taxon>
        <taxon>Fungi</taxon>
        <taxon>Dikarya</taxon>
        <taxon>Ascomycota</taxon>
        <taxon>Pezizomycotina</taxon>
        <taxon>Pezizomycetes</taxon>
        <taxon>Pezizales</taxon>
        <taxon>Tuberaceae</taxon>
        <taxon>Tuber</taxon>
    </lineage>
</organism>
<dbReference type="KEGG" id="tml:GSTUM_00001771001"/>
<evidence type="ECO:0000313" key="2">
    <source>
        <dbReference type="Proteomes" id="UP000006911"/>
    </source>
</evidence>
<gene>
    <name evidence="1" type="ORF">GSTUM_00001771001</name>
</gene>
<name>D5G651_TUBMM</name>
<keyword evidence="2" id="KW-1185">Reference proteome</keyword>
<sequence length="84" mass="9473">MDGVLNAACGIEGNAPFVLSTGLDRFYPYFVNRTHRPYAIPNTTGLHQTYFPTGDPSLERPIHYLLLWDILTGVEVHQRDVITV</sequence>
<dbReference type="Proteomes" id="UP000006911">
    <property type="component" value="Unassembled WGS sequence"/>
</dbReference>
<proteinExistence type="predicted"/>
<dbReference type="EMBL" id="FN430007">
    <property type="protein sequence ID" value="CAZ79994.1"/>
    <property type="molecule type" value="Genomic_DNA"/>
</dbReference>